<dbReference type="AlphaFoldDB" id="A0A0B6Y633"/>
<protein>
    <submittedName>
        <fullName evidence="1">Uncharacterized protein</fullName>
    </submittedName>
</protein>
<name>A0A0B6Y633_9EUPU</name>
<gene>
    <name evidence="1" type="primary">ORF13073</name>
</gene>
<organism evidence="1">
    <name type="scientific">Arion vulgaris</name>
    <dbReference type="NCBI Taxonomy" id="1028688"/>
    <lineage>
        <taxon>Eukaryota</taxon>
        <taxon>Metazoa</taxon>
        <taxon>Spiralia</taxon>
        <taxon>Lophotrochozoa</taxon>
        <taxon>Mollusca</taxon>
        <taxon>Gastropoda</taxon>
        <taxon>Heterobranchia</taxon>
        <taxon>Euthyneura</taxon>
        <taxon>Panpulmonata</taxon>
        <taxon>Eupulmonata</taxon>
        <taxon>Stylommatophora</taxon>
        <taxon>Helicina</taxon>
        <taxon>Arionoidea</taxon>
        <taxon>Arionidae</taxon>
        <taxon>Arion</taxon>
    </lineage>
</organism>
<proteinExistence type="predicted"/>
<evidence type="ECO:0000313" key="1">
    <source>
        <dbReference type="EMBL" id="CEK51301.1"/>
    </source>
</evidence>
<feature type="non-terminal residue" evidence="1">
    <location>
        <position position="53"/>
    </location>
</feature>
<sequence length="53" mass="6144">MLYIISFSSGNSHIVSKLYLELDIPVHQTDYCVPVRYIIVMLCQEFSLFACQD</sequence>
<reference evidence="1" key="1">
    <citation type="submission" date="2014-12" db="EMBL/GenBank/DDBJ databases">
        <title>Insight into the proteome of Arion vulgaris.</title>
        <authorList>
            <person name="Aradska J."/>
            <person name="Bulat T."/>
            <person name="Smidak R."/>
            <person name="Sarate P."/>
            <person name="Gangsoo J."/>
            <person name="Sialana F."/>
            <person name="Bilban M."/>
            <person name="Lubec G."/>
        </authorList>
    </citation>
    <scope>NUCLEOTIDE SEQUENCE</scope>
    <source>
        <tissue evidence="1">Skin</tissue>
    </source>
</reference>
<accession>A0A0B6Y633</accession>
<dbReference type="EMBL" id="HACG01004436">
    <property type="protein sequence ID" value="CEK51301.1"/>
    <property type="molecule type" value="Transcribed_RNA"/>
</dbReference>